<dbReference type="EMBL" id="VIGI01000004">
    <property type="protein sequence ID" value="KAB8301546.1"/>
    <property type="molecule type" value="Genomic_DNA"/>
</dbReference>
<sequence>MVHIGSGTINLIQHNTTQHNTTQYKHNANKSNSSSIQYFLSYRISQVKFNFFQSISPFLHFSPSLSSTTRRVNQTSNLLRHTIKPFKHPLKDFSRDQFDKSFSRQFLHS</sequence>
<accession>A0A5N6KDQ1</accession>
<protein>
    <submittedName>
        <fullName evidence="1">Uncharacterized protein</fullName>
    </submittedName>
</protein>
<keyword evidence="2" id="KW-1185">Reference proteome</keyword>
<gene>
    <name evidence="1" type="ORF">EYC80_003392</name>
</gene>
<proteinExistence type="predicted"/>
<organism evidence="1 2">
    <name type="scientific">Monilinia laxa</name>
    <name type="common">Brown rot fungus</name>
    <name type="synonym">Sclerotinia laxa</name>
    <dbReference type="NCBI Taxonomy" id="61186"/>
    <lineage>
        <taxon>Eukaryota</taxon>
        <taxon>Fungi</taxon>
        <taxon>Dikarya</taxon>
        <taxon>Ascomycota</taxon>
        <taxon>Pezizomycotina</taxon>
        <taxon>Leotiomycetes</taxon>
        <taxon>Helotiales</taxon>
        <taxon>Sclerotiniaceae</taxon>
        <taxon>Monilinia</taxon>
    </lineage>
</organism>
<evidence type="ECO:0000313" key="1">
    <source>
        <dbReference type="EMBL" id="KAB8301546.1"/>
    </source>
</evidence>
<comment type="caution">
    <text evidence="1">The sequence shown here is derived from an EMBL/GenBank/DDBJ whole genome shotgun (WGS) entry which is preliminary data.</text>
</comment>
<name>A0A5N6KDQ1_MONLA</name>
<evidence type="ECO:0000313" key="2">
    <source>
        <dbReference type="Proteomes" id="UP000326757"/>
    </source>
</evidence>
<reference evidence="1 2" key="1">
    <citation type="submission" date="2019-06" db="EMBL/GenBank/DDBJ databases">
        <title>Genome Sequence of the Brown Rot Fungal Pathogen Monilinia laxa.</title>
        <authorList>
            <person name="De Miccolis Angelini R.M."/>
            <person name="Landi L."/>
            <person name="Abate D."/>
            <person name="Pollastro S."/>
            <person name="Romanazzi G."/>
            <person name="Faretra F."/>
        </authorList>
    </citation>
    <scope>NUCLEOTIDE SEQUENCE [LARGE SCALE GENOMIC DNA]</scope>
    <source>
        <strain evidence="1 2">Mlax316</strain>
    </source>
</reference>
<dbReference type="AlphaFoldDB" id="A0A5N6KDQ1"/>
<dbReference type="Proteomes" id="UP000326757">
    <property type="component" value="Unassembled WGS sequence"/>
</dbReference>